<protein>
    <submittedName>
        <fullName evidence="2">CinA family protein</fullName>
    </submittedName>
</protein>
<dbReference type="RefSeq" id="WP_376864184.1">
    <property type="nucleotide sequence ID" value="NZ_JBHRYB010000001.1"/>
</dbReference>
<dbReference type="Proteomes" id="UP001595722">
    <property type="component" value="Unassembled WGS sequence"/>
</dbReference>
<dbReference type="Pfam" id="PF02464">
    <property type="entry name" value="CinA"/>
    <property type="match status" value="1"/>
</dbReference>
<dbReference type="SUPFAM" id="SSF142433">
    <property type="entry name" value="CinA-like"/>
    <property type="match status" value="1"/>
</dbReference>
<dbReference type="InterPro" id="IPR036653">
    <property type="entry name" value="CinA-like_C"/>
</dbReference>
<evidence type="ECO:0000259" key="1">
    <source>
        <dbReference type="Pfam" id="PF02464"/>
    </source>
</evidence>
<keyword evidence="3" id="KW-1185">Reference proteome</keyword>
<sequence length="160" mass="16776">MPQLIDSIHSLAEMLKSRGLRVVTAESCTGGGVASALTDVAGSSGWFECGFVTYSNEAKVRYLDVPPMTIEQFGAVSEATVRAMVAGAVNNSLGDLAVAVSGIAGPGGGSEEKPVGTVWFAWGNDKQQIVECHRFAGDRHQVRQQAIAVAVQGLCHWLAS</sequence>
<organism evidence="2 3">
    <name type="scientific">Bacterioplanoides pacificum</name>
    <dbReference type="NCBI Taxonomy" id="1171596"/>
    <lineage>
        <taxon>Bacteria</taxon>
        <taxon>Pseudomonadati</taxon>
        <taxon>Pseudomonadota</taxon>
        <taxon>Gammaproteobacteria</taxon>
        <taxon>Oceanospirillales</taxon>
        <taxon>Oceanospirillaceae</taxon>
        <taxon>Bacterioplanoides</taxon>
    </lineage>
</organism>
<dbReference type="InterPro" id="IPR008136">
    <property type="entry name" value="CinA_C"/>
</dbReference>
<comment type="caution">
    <text evidence="2">The sequence shown here is derived from an EMBL/GenBank/DDBJ whole genome shotgun (WGS) entry which is preliminary data.</text>
</comment>
<name>A0ABV7VN76_9GAMM</name>
<proteinExistence type="predicted"/>
<reference evidence="3" key="1">
    <citation type="journal article" date="2019" name="Int. J. Syst. Evol. Microbiol.">
        <title>The Global Catalogue of Microorganisms (GCM) 10K type strain sequencing project: providing services to taxonomists for standard genome sequencing and annotation.</title>
        <authorList>
            <consortium name="The Broad Institute Genomics Platform"/>
            <consortium name="The Broad Institute Genome Sequencing Center for Infectious Disease"/>
            <person name="Wu L."/>
            <person name="Ma J."/>
        </authorList>
    </citation>
    <scope>NUCLEOTIDE SEQUENCE [LARGE SCALE GENOMIC DNA]</scope>
    <source>
        <strain evidence="3">KCTC 42424</strain>
    </source>
</reference>
<evidence type="ECO:0000313" key="2">
    <source>
        <dbReference type="EMBL" id="MFC3678634.1"/>
    </source>
</evidence>
<gene>
    <name evidence="2" type="ORF">ACFOMG_00730</name>
</gene>
<dbReference type="EMBL" id="JBHRYB010000001">
    <property type="protein sequence ID" value="MFC3678634.1"/>
    <property type="molecule type" value="Genomic_DNA"/>
</dbReference>
<evidence type="ECO:0000313" key="3">
    <source>
        <dbReference type="Proteomes" id="UP001595722"/>
    </source>
</evidence>
<feature type="domain" description="CinA C-terminal" evidence="1">
    <location>
        <begin position="10"/>
        <end position="155"/>
    </location>
</feature>
<dbReference type="Gene3D" id="3.90.950.20">
    <property type="entry name" value="CinA-like"/>
    <property type="match status" value="1"/>
</dbReference>
<dbReference type="NCBIfam" id="TIGR00199">
    <property type="entry name" value="PncC_domain"/>
    <property type="match status" value="1"/>
</dbReference>
<accession>A0ABV7VN76</accession>